<dbReference type="AlphaFoldDB" id="E1QK51"/>
<dbReference type="InterPro" id="IPR007712">
    <property type="entry name" value="RelE/ParE_toxin"/>
</dbReference>
<dbReference type="KEGG" id="dbr:Deba_2590"/>
<accession>E1QK51</accession>
<reference evidence="3 4" key="1">
    <citation type="journal article" date="2010" name="Stand. Genomic Sci.">
        <title>Complete genome sequence of Desulfarculus baarsii type strain (2st14).</title>
        <authorList>
            <person name="Sun H."/>
            <person name="Spring S."/>
            <person name="Lapidus A."/>
            <person name="Davenport K."/>
            <person name="Del Rio T.G."/>
            <person name="Tice H."/>
            <person name="Nolan M."/>
            <person name="Copeland A."/>
            <person name="Cheng J.F."/>
            <person name="Lucas S."/>
            <person name="Tapia R."/>
            <person name="Goodwin L."/>
            <person name="Pitluck S."/>
            <person name="Ivanova N."/>
            <person name="Pagani I."/>
            <person name="Mavromatis K."/>
            <person name="Ovchinnikova G."/>
            <person name="Pati A."/>
            <person name="Chen A."/>
            <person name="Palaniappan K."/>
            <person name="Hauser L."/>
            <person name="Chang Y.J."/>
            <person name="Jeffries C.D."/>
            <person name="Detter J.C."/>
            <person name="Han C."/>
            <person name="Rohde M."/>
            <person name="Brambilla E."/>
            <person name="Goker M."/>
            <person name="Woyke T."/>
            <person name="Bristow J."/>
            <person name="Eisen J.A."/>
            <person name="Markowitz V."/>
            <person name="Hugenholtz P."/>
            <person name="Kyrpides N.C."/>
            <person name="Klenk H.P."/>
            <person name="Land M."/>
        </authorList>
    </citation>
    <scope>NUCLEOTIDE SEQUENCE [LARGE SCALE GENOMIC DNA]</scope>
    <source>
        <strain evidence="4">ATCC 33931 / DSM 2075 / LMG 7858 / VKM B-1802 / 2st14</strain>
    </source>
</reference>
<proteinExistence type="inferred from homology"/>
<dbReference type="PANTHER" id="PTHR35601:SF1">
    <property type="entry name" value="TOXIN RELE"/>
    <property type="match status" value="1"/>
</dbReference>
<protein>
    <submittedName>
        <fullName evidence="3">Addiction module toxin, RelE/StbE family</fullName>
    </submittedName>
</protein>
<evidence type="ECO:0000256" key="2">
    <source>
        <dbReference type="ARBA" id="ARBA00022649"/>
    </source>
</evidence>
<keyword evidence="2" id="KW-1277">Toxin-antitoxin system</keyword>
<gene>
    <name evidence="3" type="ordered locus">Deba_2590</name>
</gene>
<dbReference type="PANTHER" id="PTHR35601">
    <property type="entry name" value="TOXIN RELE"/>
    <property type="match status" value="1"/>
</dbReference>
<dbReference type="EMBL" id="CP002085">
    <property type="protein sequence ID" value="ADK85944.1"/>
    <property type="molecule type" value="Genomic_DNA"/>
</dbReference>
<dbReference type="NCBIfam" id="TIGR02385">
    <property type="entry name" value="RelE_StbE"/>
    <property type="match status" value="1"/>
</dbReference>
<sequence length="84" mass="9699">MYALRFSTTALKALRKAPADVVGRIRAKLDELTRDPFTAANVKKLTSHPGYRLRVGDWRVIYLVQKEEVVIQIVDIGQRKEVYR</sequence>
<name>E1QK51_DESB2</name>
<dbReference type="InterPro" id="IPR035093">
    <property type="entry name" value="RelE/ParE_toxin_dom_sf"/>
</dbReference>
<evidence type="ECO:0000313" key="3">
    <source>
        <dbReference type="EMBL" id="ADK85944.1"/>
    </source>
</evidence>
<keyword evidence="4" id="KW-1185">Reference proteome</keyword>
<comment type="similarity">
    <text evidence="1">Belongs to the RelE toxin family.</text>
</comment>
<dbReference type="HOGENOM" id="CLU_155761_6_1_7"/>
<dbReference type="SUPFAM" id="SSF143011">
    <property type="entry name" value="RelE-like"/>
    <property type="match status" value="1"/>
</dbReference>
<dbReference type="eggNOG" id="COG2026">
    <property type="taxonomic scope" value="Bacteria"/>
</dbReference>
<dbReference type="Pfam" id="PF05016">
    <property type="entry name" value="ParE_toxin"/>
    <property type="match status" value="1"/>
</dbReference>
<organism evidence="3 4">
    <name type="scientific">Desulfarculus baarsii (strain ATCC 33931 / DSM 2075 / LMG 7858 / VKM B-1802 / 2st14)</name>
    <dbReference type="NCBI Taxonomy" id="644282"/>
    <lineage>
        <taxon>Bacteria</taxon>
        <taxon>Pseudomonadati</taxon>
        <taxon>Thermodesulfobacteriota</taxon>
        <taxon>Desulfarculia</taxon>
        <taxon>Desulfarculales</taxon>
        <taxon>Desulfarculaceae</taxon>
        <taxon>Desulfarculus</taxon>
    </lineage>
</organism>
<dbReference type="RefSeq" id="WP_013259383.1">
    <property type="nucleotide sequence ID" value="NC_014365.1"/>
</dbReference>
<dbReference type="Gene3D" id="3.30.2310.20">
    <property type="entry name" value="RelE-like"/>
    <property type="match status" value="1"/>
</dbReference>
<evidence type="ECO:0000313" key="4">
    <source>
        <dbReference type="Proteomes" id="UP000009047"/>
    </source>
</evidence>
<dbReference type="OrthoDB" id="9797723at2"/>
<evidence type="ECO:0000256" key="1">
    <source>
        <dbReference type="ARBA" id="ARBA00006226"/>
    </source>
</evidence>
<dbReference type="Proteomes" id="UP000009047">
    <property type="component" value="Chromosome"/>
</dbReference>
<dbReference type="STRING" id="644282.Deba_2590"/>